<dbReference type="InterPro" id="IPR001734">
    <property type="entry name" value="Na/solute_symporter"/>
</dbReference>
<accession>A0A7C9KJF9</accession>
<evidence type="ECO:0000313" key="9">
    <source>
        <dbReference type="Proteomes" id="UP000481327"/>
    </source>
</evidence>
<evidence type="ECO:0000256" key="7">
    <source>
        <dbReference type="SAM" id="Phobius"/>
    </source>
</evidence>
<evidence type="ECO:0000313" key="8">
    <source>
        <dbReference type="EMBL" id="MQT18001.1"/>
    </source>
</evidence>
<dbReference type="GO" id="GO:0005886">
    <property type="term" value="C:plasma membrane"/>
    <property type="evidence" value="ECO:0007669"/>
    <property type="project" value="TreeGrafter"/>
</dbReference>
<dbReference type="Proteomes" id="UP000481327">
    <property type="component" value="Unassembled WGS sequence"/>
</dbReference>
<evidence type="ECO:0000256" key="1">
    <source>
        <dbReference type="ARBA" id="ARBA00004141"/>
    </source>
</evidence>
<dbReference type="PANTHER" id="PTHR11819">
    <property type="entry name" value="SOLUTE CARRIER FAMILY 5"/>
    <property type="match status" value="1"/>
</dbReference>
<dbReference type="OrthoDB" id="9814523at2"/>
<comment type="similarity">
    <text evidence="2 6">Belongs to the sodium:solute symporter (SSF) (TC 2.A.21) family.</text>
</comment>
<feature type="transmembrane region" description="Helical" evidence="7">
    <location>
        <begin position="247"/>
        <end position="266"/>
    </location>
</feature>
<name>A0A7C9KJF9_9SPHN</name>
<keyword evidence="9" id="KW-1185">Reference proteome</keyword>
<feature type="transmembrane region" description="Helical" evidence="7">
    <location>
        <begin position="333"/>
        <end position="362"/>
    </location>
</feature>
<keyword evidence="5 7" id="KW-0472">Membrane</keyword>
<evidence type="ECO:0000256" key="6">
    <source>
        <dbReference type="RuleBase" id="RU362091"/>
    </source>
</evidence>
<dbReference type="PROSITE" id="PS50283">
    <property type="entry name" value="NA_SOLUT_SYMP_3"/>
    <property type="match status" value="1"/>
</dbReference>
<feature type="transmembrane region" description="Helical" evidence="7">
    <location>
        <begin position="203"/>
        <end position="224"/>
    </location>
</feature>
<dbReference type="PANTHER" id="PTHR11819:SF195">
    <property type="entry name" value="SODIUM_GLUCOSE COTRANSPORTER 4"/>
    <property type="match status" value="1"/>
</dbReference>
<feature type="transmembrane region" description="Helical" evidence="7">
    <location>
        <begin position="374"/>
        <end position="397"/>
    </location>
</feature>
<feature type="transmembrane region" description="Helical" evidence="7">
    <location>
        <begin position="95"/>
        <end position="117"/>
    </location>
</feature>
<feature type="transmembrane region" description="Helical" evidence="7">
    <location>
        <begin position="21"/>
        <end position="41"/>
    </location>
</feature>
<dbReference type="Gene3D" id="1.20.1730.10">
    <property type="entry name" value="Sodium/glucose cotransporter"/>
    <property type="match status" value="1"/>
</dbReference>
<dbReference type="InterPro" id="IPR038377">
    <property type="entry name" value="Na/Glc_symporter_sf"/>
</dbReference>
<evidence type="ECO:0000256" key="5">
    <source>
        <dbReference type="ARBA" id="ARBA00023136"/>
    </source>
</evidence>
<feature type="transmembrane region" description="Helical" evidence="7">
    <location>
        <begin position="412"/>
        <end position="429"/>
    </location>
</feature>
<keyword evidence="3 7" id="KW-0812">Transmembrane</keyword>
<feature type="transmembrane region" description="Helical" evidence="7">
    <location>
        <begin position="173"/>
        <end position="191"/>
    </location>
</feature>
<reference evidence="8 9" key="1">
    <citation type="submission" date="2019-09" db="EMBL/GenBank/DDBJ databases">
        <title>Polymorphobacter sp. isolated from a lake in China.</title>
        <authorList>
            <person name="Liu Z."/>
        </authorList>
    </citation>
    <scope>NUCLEOTIDE SEQUENCE [LARGE SCALE GENOMIC DNA]</scope>
    <source>
        <strain evidence="8 9">D40P</strain>
    </source>
</reference>
<gene>
    <name evidence="8" type="ORF">F3168_12110</name>
</gene>
<feature type="transmembrane region" description="Helical" evidence="7">
    <location>
        <begin position="287"/>
        <end position="313"/>
    </location>
</feature>
<comment type="subcellular location">
    <subcellularLocation>
        <location evidence="1">Membrane</location>
        <topology evidence="1">Multi-pass membrane protein</topology>
    </subcellularLocation>
</comment>
<proteinExistence type="inferred from homology"/>
<dbReference type="AlphaFoldDB" id="A0A7C9KJF9"/>
<evidence type="ECO:0000256" key="3">
    <source>
        <dbReference type="ARBA" id="ARBA00022692"/>
    </source>
</evidence>
<dbReference type="Pfam" id="PF00474">
    <property type="entry name" value="SSF"/>
    <property type="match status" value="1"/>
</dbReference>
<feature type="transmembrane region" description="Helical" evidence="7">
    <location>
        <begin position="474"/>
        <end position="495"/>
    </location>
</feature>
<dbReference type="GO" id="GO:0005412">
    <property type="term" value="F:D-glucose:sodium symporter activity"/>
    <property type="evidence" value="ECO:0007669"/>
    <property type="project" value="TreeGrafter"/>
</dbReference>
<feature type="transmembrane region" description="Helical" evidence="7">
    <location>
        <begin position="436"/>
        <end position="454"/>
    </location>
</feature>
<sequence>MSRSIVRCVLAPDPVPQETTAAGQVAVFIAITLLIGIATWLKVRGPATSRDRTGKDVFLAGGTLTWLYIAGSITLTNLSTEQLVGMNGNQMLLLAWWELAGFLGLMILGFVFVPIYYRNNCTTVTELLERRYKGGSIRTVISAIFLLGNLLIYLPAALYSGSLFLKSMFGVDWPLLWFAIPMAVIAALYTISGGLKAVAVMDTFSGIGVLAIALLVVVLALYAVDFDLFSGVPAERVSMIGSNQSPIPFHTLFTGMLFIQIFYWSTNQNITQKAMTAPSVREAQKGVLAAAAVRVVVIPAIVVIPGVVGYKLFGPMGDASYGRVVAHVLPGWMSGAFAALMAAAVIAHTSAILNSSVALYALDFHDKFVRKVENFWKLAAWASAIFTISSIALVPAFESAKSIINLLQELNGLSSMPILSAFIAGLLFVNVDARAAVIGLLYGVAAYAVHSFILYKPGMLFPEQTFYQHIGLPWLHYIDVMVAVLASSVLVALAANRLIFGNRARYVGPGARSRR</sequence>
<evidence type="ECO:0000256" key="2">
    <source>
        <dbReference type="ARBA" id="ARBA00006434"/>
    </source>
</evidence>
<organism evidence="8 9">
    <name type="scientific">Sandarakinorhabdus fusca</name>
    <dbReference type="NCBI Taxonomy" id="1439888"/>
    <lineage>
        <taxon>Bacteria</taxon>
        <taxon>Pseudomonadati</taxon>
        <taxon>Pseudomonadota</taxon>
        <taxon>Alphaproteobacteria</taxon>
        <taxon>Sphingomonadales</taxon>
        <taxon>Sphingosinicellaceae</taxon>
        <taxon>Sandarakinorhabdus</taxon>
    </lineage>
</organism>
<evidence type="ECO:0000256" key="4">
    <source>
        <dbReference type="ARBA" id="ARBA00022989"/>
    </source>
</evidence>
<comment type="caution">
    <text evidence="8">The sequence shown here is derived from an EMBL/GenBank/DDBJ whole genome shotgun (WGS) entry which is preliminary data.</text>
</comment>
<feature type="transmembrane region" description="Helical" evidence="7">
    <location>
        <begin position="137"/>
        <end position="161"/>
    </location>
</feature>
<protein>
    <submittedName>
        <fullName evidence="8">SLC5 family protein</fullName>
    </submittedName>
</protein>
<dbReference type="EMBL" id="WIOL01000004">
    <property type="protein sequence ID" value="MQT18001.1"/>
    <property type="molecule type" value="Genomic_DNA"/>
</dbReference>
<feature type="transmembrane region" description="Helical" evidence="7">
    <location>
        <begin position="57"/>
        <end position="75"/>
    </location>
</feature>
<keyword evidence="4 7" id="KW-1133">Transmembrane helix</keyword>